<evidence type="ECO:0000313" key="2">
    <source>
        <dbReference type="EMBL" id="KAG6950105.1"/>
    </source>
</evidence>
<dbReference type="EMBL" id="JAENGY010001346">
    <property type="protein sequence ID" value="KAG6950105.1"/>
    <property type="molecule type" value="Genomic_DNA"/>
</dbReference>
<protein>
    <submittedName>
        <fullName evidence="2">Uncharacterized protein</fullName>
    </submittedName>
</protein>
<evidence type="ECO:0000313" key="3">
    <source>
        <dbReference type="Proteomes" id="UP000709295"/>
    </source>
</evidence>
<feature type="compositionally biased region" description="Basic and acidic residues" evidence="1">
    <location>
        <begin position="85"/>
        <end position="98"/>
    </location>
</feature>
<comment type="caution">
    <text evidence="2">The sequence shown here is derived from an EMBL/GenBank/DDBJ whole genome shotgun (WGS) entry which is preliminary data.</text>
</comment>
<feature type="region of interest" description="Disordered" evidence="1">
    <location>
        <begin position="1"/>
        <end position="20"/>
    </location>
</feature>
<gene>
    <name evidence="2" type="ORF">JG688_00014327</name>
</gene>
<accession>A0A8J5IG46</accession>
<feature type="region of interest" description="Disordered" evidence="1">
    <location>
        <begin position="85"/>
        <end position="109"/>
    </location>
</feature>
<feature type="compositionally biased region" description="Basic and acidic residues" evidence="1">
    <location>
        <begin position="1"/>
        <end position="12"/>
    </location>
</feature>
<dbReference type="Proteomes" id="UP000709295">
    <property type="component" value="Unassembled WGS sequence"/>
</dbReference>
<keyword evidence="3" id="KW-1185">Reference proteome</keyword>
<organism evidence="2 3">
    <name type="scientific">Phytophthora aleatoria</name>
    <dbReference type="NCBI Taxonomy" id="2496075"/>
    <lineage>
        <taxon>Eukaryota</taxon>
        <taxon>Sar</taxon>
        <taxon>Stramenopiles</taxon>
        <taxon>Oomycota</taxon>
        <taxon>Peronosporomycetes</taxon>
        <taxon>Peronosporales</taxon>
        <taxon>Peronosporaceae</taxon>
        <taxon>Phytophthora</taxon>
    </lineage>
</organism>
<dbReference type="AlphaFoldDB" id="A0A8J5IG46"/>
<evidence type="ECO:0000256" key="1">
    <source>
        <dbReference type="SAM" id="MobiDB-lite"/>
    </source>
</evidence>
<reference evidence="2" key="1">
    <citation type="submission" date="2021-01" db="EMBL/GenBank/DDBJ databases">
        <title>Phytophthora aleatoria, a newly-described species from Pinus radiata is distinct from Phytophthora cactorum isolates based on comparative genomics.</title>
        <authorList>
            <person name="Mcdougal R."/>
            <person name="Panda P."/>
            <person name="Williams N."/>
            <person name="Studholme D.J."/>
        </authorList>
    </citation>
    <scope>NUCLEOTIDE SEQUENCE</scope>
    <source>
        <strain evidence="2">NZFS 4037</strain>
    </source>
</reference>
<sequence>MKVIAETKKEPSIEATSAAEKPEVDDTAVEIEVCTNIVVPLEVEGVAATVTVDMPSPVHPSRRVIRGETMRGMAREAVYRMLKEDKDGSTKMEGDTKGPETGGVPPLRGKVPELNLERLWQFADSVTVKRELLKDLWMFWGAGLADTMPGMLNGSGSSCGTE</sequence>
<name>A0A8J5IG46_9STRA</name>
<proteinExistence type="predicted"/>